<proteinExistence type="predicted"/>
<protein>
    <submittedName>
        <fullName evidence="2">Glycine betaine ABC transporter substrate-binding protein</fullName>
    </submittedName>
</protein>
<sequence length="270" mass="30158">MAKADSVVVGSLDESFHRVVAAVIARVLNRLGHETVPVVGMHEEMYARLGRGEIHLFADAWLPHSQGHLWEKVRDRAVEVTQLYAGARYFWAVPCYVSASEIDDIGDLADPDLAMDMATQEIIGAPAGSGLSRWSAQVVSAYGLDRACWTYRAADVPTIIRTIEQRMSAGDWFVTPLWVPQYLDDVFDLRRLEDPLRVFPPADRASLVAYRERFDQLPGATRGVLQRIRLDLCDVSEMDAAVNLDGLSPAEAAKEWLDHNDAQLRAWLKA</sequence>
<accession>A0ABZ3FNN9</accession>
<gene>
    <name evidence="2" type="ORF">AADG42_10185</name>
</gene>
<reference evidence="2 3" key="1">
    <citation type="submission" date="2024-04" db="EMBL/GenBank/DDBJ databases">
        <title>Isolation of an actinomycete strain from pig manure.</title>
        <authorList>
            <person name="Gong T."/>
            <person name="Yu Z."/>
            <person name="An M."/>
            <person name="Wei C."/>
            <person name="Yang W."/>
            <person name="Liu L."/>
        </authorList>
    </citation>
    <scope>NUCLEOTIDE SEQUENCE [LARGE SCALE GENOMIC DNA]</scope>
    <source>
        <strain evidence="2 3">ZF39</strain>
    </source>
</reference>
<dbReference type="RefSeq" id="WP_425309102.1">
    <property type="nucleotide sequence ID" value="NZ_CP154795.1"/>
</dbReference>
<dbReference type="Pfam" id="PF04069">
    <property type="entry name" value="OpuAC"/>
    <property type="match status" value="1"/>
</dbReference>
<dbReference type="Proteomes" id="UP001442841">
    <property type="component" value="Chromosome"/>
</dbReference>
<keyword evidence="3" id="KW-1185">Reference proteome</keyword>
<dbReference type="InterPro" id="IPR007210">
    <property type="entry name" value="ABC_Gly_betaine_transp_sub-bd"/>
</dbReference>
<dbReference type="SUPFAM" id="SSF53850">
    <property type="entry name" value="Periplasmic binding protein-like II"/>
    <property type="match status" value="1"/>
</dbReference>
<dbReference type="Gene3D" id="3.40.190.100">
    <property type="entry name" value="Glycine betaine-binding periplasmic protein, domain 2"/>
    <property type="match status" value="1"/>
</dbReference>
<evidence type="ECO:0000313" key="2">
    <source>
        <dbReference type="EMBL" id="XAN07649.1"/>
    </source>
</evidence>
<feature type="domain" description="ABC-type glycine betaine transport system substrate-binding" evidence="1">
    <location>
        <begin position="6"/>
        <end position="258"/>
    </location>
</feature>
<evidence type="ECO:0000313" key="3">
    <source>
        <dbReference type="Proteomes" id="UP001442841"/>
    </source>
</evidence>
<name>A0ABZ3FNN9_9ACTN</name>
<dbReference type="Gene3D" id="3.40.190.10">
    <property type="entry name" value="Periplasmic binding protein-like II"/>
    <property type="match status" value="1"/>
</dbReference>
<organism evidence="2 3">
    <name type="scientific">Ammonicoccus fulvus</name>
    <dbReference type="NCBI Taxonomy" id="3138240"/>
    <lineage>
        <taxon>Bacteria</taxon>
        <taxon>Bacillati</taxon>
        <taxon>Actinomycetota</taxon>
        <taxon>Actinomycetes</taxon>
        <taxon>Propionibacteriales</taxon>
        <taxon>Propionibacteriaceae</taxon>
        <taxon>Ammonicoccus</taxon>
    </lineage>
</organism>
<dbReference type="EMBL" id="CP154795">
    <property type="protein sequence ID" value="XAN07649.1"/>
    <property type="molecule type" value="Genomic_DNA"/>
</dbReference>
<evidence type="ECO:0000259" key="1">
    <source>
        <dbReference type="Pfam" id="PF04069"/>
    </source>
</evidence>